<protein>
    <submittedName>
        <fullName evidence="1">Uncharacterized protein</fullName>
    </submittedName>
</protein>
<name>A0A8T8CA38_PSEYM</name>
<dbReference type="Gene3D" id="3.30.565.10">
    <property type="entry name" value="Histidine kinase-like ATPase, C-terminal domain"/>
    <property type="match status" value="1"/>
</dbReference>
<evidence type="ECO:0000313" key="1">
    <source>
        <dbReference type="EMBL" id="QHF00563.1"/>
    </source>
</evidence>
<organism evidence="1 2">
    <name type="scientific">Pseudomonas syringae pv. maculicola str. ES4326</name>
    <dbReference type="NCBI Taxonomy" id="629265"/>
    <lineage>
        <taxon>Bacteria</taxon>
        <taxon>Pseudomonadati</taxon>
        <taxon>Pseudomonadota</taxon>
        <taxon>Gammaproteobacteria</taxon>
        <taxon>Pseudomonadales</taxon>
        <taxon>Pseudomonadaceae</taxon>
        <taxon>Pseudomonas</taxon>
    </lineage>
</organism>
<proteinExistence type="predicted"/>
<dbReference type="InterPro" id="IPR036890">
    <property type="entry name" value="HATPase_C_sf"/>
</dbReference>
<accession>A0A8T8CA38</accession>
<geneLocation type="plasmid" evidence="1 2">
    <name>pPma4326F</name>
</geneLocation>
<gene>
    <name evidence="1" type="ORF">PMA4326_029075</name>
</gene>
<dbReference type="Proteomes" id="UP000003811">
    <property type="component" value="Plasmid pPma4326F"/>
</dbReference>
<keyword evidence="1" id="KW-0614">Plasmid</keyword>
<dbReference type="AlphaFoldDB" id="A0A8T8CA38"/>
<dbReference type="EMBL" id="CP047261">
    <property type="protein sequence ID" value="QHF00563.1"/>
    <property type="molecule type" value="Genomic_DNA"/>
</dbReference>
<reference evidence="1 2" key="1">
    <citation type="journal article" date="2011" name="PLoS Pathog.">
        <title>Dynamic evolution of pathogenicity revealed by sequencing and comparative genomics of 19 Pseudomonas syringae isolates.</title>
        <authorList>
            <person name="Baltrus D.A."/>
            <person name="Nishimura M.T."/>
            <person name="Romanchuk A."/>
            <person name="Chang J.H."/>
            <person name="Mukhtar M.S."/>
            <person name="Cherkis K."/>
            <person name="Roach J."/>
            <person name="Grant S.R."/>
            <person name="Jones C.D."/>
            <person name="Dangl J.L."/>
        </authorList>
    </citation>
    <scope>NUCLEOTIDE SEQUENCE [LARGE SCALE GENOMIC DNA]</scope>
    <source>
        <strain evidence="1 2">ES4326</strain>
    </source>
</reference>
<evidence type="ECO:0000313" key="2">
    <source>
        <dbReference type="Proteomes" id="UP000003811"/>
    </source>
</evidence>
<dbReference type="SUPFAM" id="SSF55874">
    <property type="entry name" value="ATPase domain of HSP90 chaperone/DNA topoisomerase II/histidine kinase"/>
    <property type="match status" value="1"/>
</dbReference>
<sequence length="553" mass="62349">MNSIDAGATRVDLNFKEDGTFTVKDSGRGFADRKEIEMFFETFGSPHVEGDARFGRFRIGRGQIMAYANTIWHSGNYKMDVRLLSDDAPLGYSLHETVEVMTGCHIEGVVTDKSVLREIEYSGLMNTSWANRANSDFVRAIRFLDVPIYVGGEQVNTPPETCEWSAKDDFGYYLFNESSELKVYNLGIHVASAPRREFLVGGTFVSNKPIRLNMARNAWFKHGCEVIENLKKVSLSAFRKAVATSGKMKDADLGALIYKVARESHPIEEDEAEILFDKRFILDLTGKHLSPREFLANRVFSLYDGKSSLIAEKAVAGGAVAMLVPRMFHLGGMESTEETAIAFMHSLGKLFGKYTKGWNIRFVNFDTIKASYSGITERVADADLAPQQYAALQALRHVARDISWATKDPNIGVRKIFAGKSDCAQAWTNGFDYIEVNIDELERARWSGISNLPALLLHEFCHQNASSMDEHEHGIQFYKRFHDVMLNEDFSSIVRTCQIKYMSLLLKGGIDICQRDRYVAVKMKGMVLKSDTVNRRIQRDSRKKCAVEKGDVF</sequence>